<dbReference type="PANTHER" id="PTHR24305:SF210">
    <property type="entry name" value="CYTOCHROME P450 MONOOXYGENASE ASQL-RELATED"/>
    <property type="match status" value="1"/>
</dbReference>
<keyword evidence="6 8" id="KW-0408">Iron</keyword>
<dbReference type="GO" id="GO:0016705">
    <property type="term" value="F:oxidoreductase activity, acting on paired donors, with incorporation or reduction of molecular oxygen"/>
    <property type="evidence" value="ECO:0007669"/>
    <property type="project" value="InterPro"/>
</dbReference>
<dbReference type="PRINTS" id="PR00385">
    <property type="entry name" value="P450"/>
</dbReference>
<evidence type="ECO:0000256" key="1">
    <source>
        <dbReference type="ARBA" id="ARBA00001971"/>
    </source>
</evidence>
<dbReference type="GO" id="GO:0005506">
    <property type="term" value="F:iron ion binding"/>
    <property type="evidence" value="ECO:0007669"/>
    <property type="project" value="InterPro"/>
</dbReference>
<evidence type="ECO:0000256" key="9">
    <source>
        <dbReference type="RuleBase" id="RU000461"/>
    </source>
</evidence>
<dbReference type="AlphaFoldDB" id="W2S1F6"/>
<reference evidence="10 11" key="1">
    <citation type="submission" date="2013-03" db="EMBL/GenBank/DDBJ databases">
        <title>The Genome Sequence of Phialophora europaea CBS 101466.</title>
        <authorList>
            <consortium name="The Broad Institute Genomics Platform"/>
            <person name="Cuomo C."/>
            <person name="de Hoog S."/>
            <person name="Gorbushina A."/>
            <person name="Walker B."/>
            <person name="Young S.K."/>
            <person name="Zeng Q."/>
            <person name="Gargeya S."/>
            <person name="Fitzgerald M."/>
            <person name="Haas B."/>
            <person name="Abouelleil A."/>
            <person name="Allen A.W."/>
            <person name="Alvarado L."/>
            <person name="Arachchi H.M."/>
            <person name="Berlin A.M."/>
            <person name="Chapman S.B."/>
            <person name="Gainer-Dewar J."/>
            <person name="Goldberg J."/>
            <person name="Griggs A."/>
            <person name="Gujja S."/>
            <person name="Hansen M."/>
            <person name="Howarth C."/>
            <person name="Imamovic A."/>
            <person name="Ireland A."/>
            <person name="Larimer J."/>
            <person name="McCowan C."/>
            <person name="Murphy C."/>
            <person name="Pearson M."/>
            <person name="Poon T.W."/>
            <person name="Priest M."/>
            <person name="Roberts A."/>
            <person name="Saif S."/>
            <person name="Shea T."/>
            <person name="Sisk P."/>
            <person name="Sykes S."/>
            <person name="Wortman J."/>
            <person name="Nusbaum C."/>
            <person name="Birren B."/>
        </authorList>
    </citation>
    <scope>NUCLEOTIDE SEQUENCE [LARGE SCALE GENOMIC DNA]</scope>
    <source>
        <strain evidence="10 11">CBS 101466</strain>
    </source>
</reference>
<dbReference type="CDD" id="cd11058">
    <property type="entry name" value="CYP60B-like"/>
    <property type="match status" value="1"/>
</dbReference>
<evidence type="ECO:0000256" key="2">
    <source>
        <dbReference type="ARBA" id="ARBA00010617"/>
    </source>
</evidence>
<evidence type="ECO:0000256" key="7">
    <source>
        <dbReference type="ARBA" id="ARBA00023033"/>
    </source>
</evidence>
<evidence type="ECO:0000256" key="3">
    <source>
        <dbReference type="ARBA" id="ARBA00022617"/>
    </source>
</evidence>
<dbReference type="PRINTS" id="PR00463">
    <property type="entry name" value="EP450I"/>
</dbReference>
<proteinExistence type="inferred from homology"/>
<dbReference type="EMBL" id="KB822719">
    <property type="protein sequence ID" value="ETN41863.1"/>
    <property type="molecule type" value="Genomic_DNA"/>
</dbReference>
<gene>
    <name evidence="10" type="ORF">HMPREF1541_03802</name>
</gene>
<dbReference type="InterPro" id="IPR050121">
    <property type="entry name" value="Cytochrome_P450_monoxygenase"/>
</dbReference>
<dbReference type="HOGENOM" id="CLU_001570_14_11_1"/>
<dbReference type="InterPro" id="IPR036396">
    <property type="entry name" value="Cyt_P450_sf"/>
</dbReference>
<keyword evidence="4 8" id="KW-0479">Metal-binding</keyword>
<dbReference type="PROSITE" id="PS00086">
    <property type="entry name" value="CYTOCHROME_P450"/>
    <property type="match status" value="1"/>
</dbReference>
<dbReference type="Pfam" id="PF00067">
    <property type="entry name" value="p450"/>
    <property type="match status" value="1"/>
</dbReference>
<dbReference type="SUPFAM" id="SSF48264">
    <property type="entry name" value="Cytochrome P450"/>
    <property type="match status" value="1"/>
</dbReference>
<evidence type="ECO:0000313" key="11">
    <source>
        <dbReference type="Proteomes" id="UP000030752"/>
    </source>
</evidence>
<comment type="similarity">
    <text evidence="2 9">Belongs to the cytochrome P450 family.</text>
</comment>
<feature type="binding site" description="axial binding residue" evidence="8">
    <location>
        <position position="456"/>
    </location>
    <ligand>
        <name>heme</name>
        <dbReference type="ChEBI" id="CHEBI:30413"/>
    </ligand>
    <ligandPart>
        <name>Fe</name>
        <dbReference type="ChEBI" id="CHEBI:18248"/>
    </ligandPart>
</feature>
<sequence>MAGYIANAVLLATVCLIGGLVYATIYNLYISPLKVYPGPVSHAISRLPLDIARLRGNHHKHLRWLHDKYGPVARVAPGEVSTIKGKSWAEIYGPRIGRLEMPKADLGHRLNGVHGILTAPTRGQHRRQRRMLAHAFSAQGLREQENRINHFVNLLMVGLTERANIAPVDMAEWFHWTSFVRLANVAMDVIGDLAFGETFGCLESQSTHEWIDFVLKGFKAAVIFLMAEQWGVVGLLMHLIPNKMMEDRRKNFDFLVDKLQRRVARGKDRGDFWDHVLKHDIHTVPVDLHSPETRGTTIEEMQSCAGDLVLAGSETTATLLSGVVFHLLQNPAVRERVTAEVRTTFADESSINLLSVTPDKLPYMDATLQETMRRYPPVGLTVPRKIPLGGDTVDGVFLPENTRISIPHIIAYNSPYNFARPLEFLPERWLPDRPQEFANDNPDNVFQPFSAGPRNCIGMNLARAEMRLVLSRLLWRFDLEKPAGAGTVWDGWLEGQKMWLLWFKDPLMVSLKTREGVVDVKA</sequence>
<dbReference type="STRING" id="1220924.W2S1F6"/>
<dbReference type="eggNOG" id="KOG0158">
    <property type="taxonomic scope" value="Eukaryota"/>
</dbReference>
<dbReference type="Gene3D" id="1.10.630.10">
    <property type="entry name" value="Cytochrome P450"/>
    <property type="match status" value="1"/>
</dbReference>
<organism evidence="10 11">
    <name type="scientific">Cyphellophora europaea (strain CBS 101466)</name>
    <name type="common">Phialophora europaea</name>
    <dbReference type="NCBI Taxonomy" id="1220924"/>
    <lineage>
        <taxon>Eukaryota</taxon>
        <taxon>Fungi</taxon>
        <taxon>Dikarya</taxon>
        <taxon>Ascomycota</taxon>
        <taxon>Pezizomycotina</taxon>
        <taxon>Eurotiomycetes</taxon>
        <taxon>Chaetothyriomycetidae</taxon>
        <taxon>Chaetothyriales</taxon>
        <taxon>Cyphellophoraceae</taxon>
        <taxon>Cyphellophora</taxon>
    </lineage>
</organism>
<dbReference type="PANTHER" id="PTHR24305">
    <property type="entry name" value="CYTOCHROME P450"/>
    <property type="match status" value="1"/>
</dbReference>
<dbReference type="GO" id="GO:0004497">
    <property type="term" value="F:monooxygenase activity"/>
    <property type="evidence" value="ECO:0007669"/>
    <property type="project" value="UniProtKB-KW"/>
</dbReference>
<dbReference type="Proteomes" id="UP000030752">
    <property type="component" value="Unassembled WGS sequence"/>
</dbReference>
<keyword evidence="7 9" id="KW-0503">Monooxygenase</keyword>
<evidence type="ECO:0000256" key="5">
    <source>
        <dbReference type="ARBA" id="ARBA00023002"/>
    </source>
</evidence>
<dbReference type="OrthoDB" id="1470350at2759"/>
<evidence type="ECO:0000256" key="8">
    <source>
        <dbReference type="PIRSR" id="PIRSR602401-1"/>
    </source>
</evidence>
<dbReference type="InterPro" id="IPR017972">
    <property type="entry name" value="Cyt_P450_CS"/>
</dbReference>
<keyword evidence="11" id="KW-1185">Reference proteome</keyword>
<dbReference type="InterPro" id="IPR002401">
    <property type="entry name" value="Cyt_P450_E_grp-I"/>
</dbReference>
<evidence type="ECO:0000256" key="6">
    <source>
        <dbReference type="ARBA" id="ARBA00023004"/>
    </source>
</evidence>
<keyword evidence="3 8" id="KW-0349">Heme</keyword>
<evidence type="ECO:0008006" key="12">
    <source>
        <dbReference type="Google" id="ProtNLM"/>
    </source>
</evidence>
<dbReference type="GO" id="GO:0020037">
    <property type="term" value="F:heme binding"/>
    <property type="evidence" value="ECO:0007669"/>
    <property type="project" value="InterPro"/>
</dbReference>
<keyword evidence="5 9" id="KW-0560">Oxidoreductase</keyword>
<dbReference type="InParanoid" id="W2S1F6"/>
<accession>W2S1F6</accession>
<dbReference type="VEuPathDB" id="FungiDB:HMPREF1541_03802"/>
<name>W2S1F6_CYPE1</name>
<comment type="cofactor">
    <cofactor evidence="1 8">
        <name>heme</name>
        <dbReference type="ChEBI" id="CHEBI:30413"/>
    </cofactor>
</comment>
<dbReference type="GeneID" id="19971141"/>
<dbReference type="RefSeq" id="XP_008716372.1">
    <property type="nucleotide sequence ID" value="XM_008718150.1"/>
</dbReference>
<protein>
    <recommendedName>
        <fullName evidence="12">Cytochrome P450</fullName>
    </recommendedName>
</protein>
<dbReference type="InterPro" id="IPR001128">
    <property type="entry name" value="Cyt_P450"/>
</dbReference>
<evidence type="ECO:0000313" key="10">
    <source>
        <dbReference type="EMBL" id="ETN41863.1"/>
    </source>
</evidence>
<evidence type="ECO:0000256" key="4">
    <source>
        <dbReference type="ARBA" id="ARBA00022723"/>
    </source>
</evidence>